<evidence type="ECO:0000256" key="3">
    <source>
        <dbReference type="ARBA" id="ARBA00023163"/>
    </source>
</evidence>
<dbReference type="KEGG" id="scya:EJ357_04790"/>
<dbReference type="EMBL" id="CP034539">
    <property type="protein sequence ID" value="AZQ32845.1"/>
    <property type="molecule type" value="Genomic_DNA"/>
</dbReference>
<protein>
    <submittedName>
        <fullName evidence="5">Transcriptional regulator</fullName>
    </submittedName>
</protein>
<evidence type="ECO:0000259" key="4">
    <source>
        <dbReference type="PROSITE" id="PS51118"/>
    </source>
</evidence>
<gene>
    <name evidence="5" type="ORF">EJ357_04790</name>
</gene>
<keyword evidence="6" id="KW-1185">Reference proteome</keyword>
<dbReference type="Gene3D" id="1.10.10.10">
    <property type="entry name" value="Winged helix-like DNA-binding domain superfamily/Winged helix DNA-binding domain"/>
    <property type="match status" value="1"/>
</dbReference>
<sequence length="141" mass="16139">MPQVRQQPVDPCPFGPVVDLVFGRWTAHVLWVLAYHGRVRFKELQGYLPEITPKVLTERLRQLERNGLVARTYHREIPPRVEYEMTALGQSLVPVFRTLTAWSDEHLDEVQAAQRDYDREHALTGTAGGVAAEPVRARDRA</sequence>
<dbReference type="Proteomes" id="UP000280298">
    <property type="component" value="Chromosome"/>
</dbReference>
<dbReference type="SUPFAM" id="SSF46785">
    <property type="entry name" value="Winged helix' DNA-binding domain"/>
    <property type="match status" value="1"/>
</dbReference>
<dbReference type="Pfam" id="PF01638">
    <property type="entry name" value="HxlR"/>
    <property type="match status" value="1"/>
</dbReference>
<organism evidence="5 6">
    <name type="scientific">Streptomyces cyaneochromogenes</name>
    <dbReference type="NCBI Taxonomy" id="2496836"/>
    <lineage>
        <taxon>Bacteria</taxon>
        <taxon>Bacillati</taxon>
        <taxon>Actinomycetota</taxon>
        <taxon>Actinomycetes</taxon>
        <taxon>Kitasatosporales</taxon>
        <taxon>Streptomycetaceae</taxon>
        <taxon>Streptomyces</taxon>
    </lineage>
</organism>
<dbReference type="InterPro" id="IPR036388">
    <property type="entry name" value="WH-like_DNA-bd_sf"/>
</dbReference>
<evidence type="ECO:0000313" key="6">
    <source>
        <dbReference type="Proteomes" id="UP000280298"/>
    </source>
</evidence>
<evidence type="ECO:0000256" key="2">
    <source>
        <dbReference type="ARBA" id="ARBA00023125"/>
    </source>
</evidence>
<feature type="domain" description="HTH hxlR-type" evidence="4">
    <location>
        <begin position="12"/>
        <end position="111"/>
    </location>
</feature>
<keyword evidence="3" id="KW-0804">Transcription</keyword>
<dbReference type="InterPro" id="IPR002577">
    <property type="entry name" value="HTH_HxlR"/>
</dbReference>
<evidence type="ECO:0000256" key="1">
    <source>
        <dbReference type="ARBA" id="ARBA00023015"/>
    </source>
</evidence>
<dbReference type="PANTHER" id="PTHR33204">
    <property type="entry name" value="TRANSCRIPTIONAL REGULATOR, MARR FAMILY"/>
    <property type="match status" value="1"/>
</dbReference>
<evidence type="ECO:0000313" key="5">
    <source>
        <dbReference type="EMBL" id="AZQ32845.1"/>
    </source>
</evidence>
<dbReference type="RefSeq" id="WP_126388928.1">
    <property type="nucleotide sequence ID" value="NZ_CP034539.1"/>
</dbReference>
<dbReference type="PROSITE" id="PS51118">
    <property type="entry name" value="HTH_HXLR"/>
    <property type="match status" value="1"/>
</dbReference>
<reference evidence="5 6" key="1">
    <citation type="journal article" date="2019" name="Int. J. Syst. Evol. Microbiol.">
        <title>Streptomyces cyaneochromogenes sp. nov., a blue pigment-producing actinomycete from manganese-contaminated soil.</title>
        <authorList>
            <person name="Tang X."/>
            <person name="Zhao J."/>
            <person name="Li K."/>
            <person name="Chen Z."/>
            <person name="Sun Y."/>
            <person name="Gao J."/>
        </authorList>
    </citation>
    <scope>NUCLEOTIDE SEQUENCE [LARGE SCALE GENOMIC DNA]</scope>
    <source>
        <strain evidence="5 6">MK-45</strain>
    </source>
</reference>
<proteinExistence type="predicted"/>
<keyword evidence="1" id="KW-0805">Transcription regulation</keyword>
<dbReference type="InterPro" id="IPR036390">
    <property type="entry name" value="WH_DNA-bd_sf"/>
</dbReference>
<dbReference type="GO" id="GO:0003677">
    <property type="term" value="F:DNA binding"/>
    <property type="evidence" value="ECO:0007669"/>
    <property type="project" value="UniProtKB-KW"/>
</dbReference>
<keyword evidence="2" id="KW-0238">DNA-binding</keyword>
<dbReference type="AlphaFoldDB" id="A0A3Q9EP55"/>
<dbReference type="OrthoDB" id="3481682at2"/>
<name>A0A3Q9EP55_9ACTN</name>
<accession>A0A3Q9EP55</accession>